<gene>
    <name evidence="1" type="ORF">JOC77_000282</name>
</gene>
<keyword evidence="2" id="KW-1185">Reference proteome</keyword>
<accession>A0ABS2QCL7</accession>
<dbReference type="Proteomes" id="UP000823486">
    <property type="component" value="Unassembled WGS sequence"/>
</dbReference>
<sequence length="74" mass="7960">MKCRSGPRKELGAGANSPHHDALSAIYTGMTASAARKLSKQMLVAISTPAADILAIFYRKALKPSCIAVYNMFF</sequence>
<protein>
    <submittedName>
        <fullName evidence="1">Uncharacterized protein</fullName>
    </submittedName>
</protein>
<evidence type="ECO:0000313" key="2">
    <source>
        <dbReference type="Proteomes" id="UP000823486"/>
    </source>
</evidence>
<organism evidence="1 2">
    <name type="scientific">Peribacillus deserti</name>
    <dbReference type="NCBI Taxonomy" id="673318"/>
    <lineage>
        <taxon>Bacteria</taxon>
        <taxon>Bacillati</taxon>
        <taxon>Bacillota</taxon>
        <taxon>Bacilli</taxon>
        <taxon>Bacillales</taxon>
        <taxon>Bacillaceae</taxon>
        <taxon>Peribacillus</taxon>
    </lineage>
</organism>
<reference evidence="1 2" key="1">
    <citation type="submission" date="2021-01" db="EMBL/GenBank/DDBJ databases">
        <title>Genomic Encyclopedia of Type Strains, Phase IV (KMG-IV): sequencing the most valuable type-strain genomes for metagenomic binning, comparative biology and taxonomic classification.</title>
        <authorList>
            <person name="Goeker M."/>
        </authorList>
    </citation>
    <scope>NUCLEOTIDE SEQUENCE [LARGE SCALE GENOMIC DNA]</scope>
    <source>
        <strain evidence="1 2">DSM 105482</strain>
    </source>
</reference>
<name>A0ABS2QCL7_9BACI</name>
<comment type="caution">
    <text evidence="1">The sequence shown here is derived from an EMBL/GenBank/DDBJ whole genome shotgun (WGS) entry which is preliminary data.</text>
</comment>
<dbReference type="EMBL" id="JAFBFI010000001">
    <property type="protein sequence ID" value="MBM7690879.1"/>
    <property type="molecule type" value="Genomic_DNA"/>
</dbReference>
<evidence type="ECO:0000313" key="1">
    <source>
        <dbReference type="EMBL" id="MBM7690879.1"/>
    </source>
</evidence>
<dbReference type="RefSeq" id="WP_275585038.1">
    <property type="nucleotide sequence ID" value="NZ_JAFBFI010000001.1"/>
</dbReference>
<proteinExistence type="predicted"/>